<keyword evidence="5" id="KW-1185">Reference proteome</keyword>
<evidence type="ECO:0000256" key="2">
    <source>
        <dbReference type="ARBA" id="ARBA00023315"/>
    </source>
</evidence>
<dbReference type="Proteomes" id="UP001524586">
    <property type="component" value="Unassembled WGS sequence"/>
</dbReference>
<keyword evidence="2 4" id="KW-0012">Acyltransferase</keyword>
<protein>
    <submittedName>
        <fullName evidence="4">GNAT family N-acetyltransferase</fullName>
        <ecNumber evidence="4">2.3.1.-</ecNumber>
    </submittedName>
</protein>
<dbReference type="EC" id="2.3.1.-" evidence="4"/>
<dbReference type="Pfam" id="PF25559">
    <property type="entry name" value="DUF7931"/>
    <property type="match status" value="1"/>
</dbReference>
<reference evidence="4 5" key="1">
    <citation type="submission" date="2022-07" db="EMBL/GenBank/DDBJ databases">
        <title>Methylomonas rivi sp. nov., Methylomonas rosea sp. nov., Methylomonas aureus sp. nov. and Methylomonas subterranea sp. nov., four novel methanotrophs isolated from a freshwater creek and the deep terrestrial subsurface.</title>
        <authorList>
            <person name="Abin C."/>
            <person name="Sankaranarayanan K."/>
            <person name="Garner C."/>
            <person name="Sindelar R."/>
            <person name="Kotary K."/>
            <person name="Garner R."/>
            <person name="Barclay S."/>
            <person name="Lawson P."/>
            <person name="Krumholz L."/>
        </authorList>
    </citation>
    <scope>NUCLEOTIDE SEQUENCE [LARGE SCALE GENOMIC DNA]</scope>
    <source>
        <strain evidence="4 5">WSC-6</strain>
    </source>
</reference>
<dbReference type="InterPro" id="IPR057691">
    <property type="entry name" value="DUF7931"/>
</dbReference>
<evidence type="ECO:0000256" key="1">
    <source>
        <dbReference type="ARBA" id="ARBA00022679"/>
    </source>
</evidence>
<evidence type="ECO:0000259" key="3">
    <source>
        <dbReference type="PROSITE" id="PS51186"/>
    </source>
</evidence>
<sequence>MQITNFYLEPANYEVDFDALHYVRHEVFVLEHRIPPEVEFDELDRQCHHVIARDEQSRPIATGRLSPDGKIGRMAVLRDWRNQRVGQSMLRFLLEKARQLGLETVSADAQLAALDFYRKAGFVEEGAVFVAAGIPHQTLRLLLQPLDKSVRRTAKPAAASVQAMRLETLESASAATLQLIADARRQLTIYSRDLEYALYGHNEIVEALKQFALRNRGGGVRIIIQEPANLRGQTHPVLELAQRLTSHFQICAPVEAEDLQYLSAFLLNDSGGYLFRLLGNRYEGHWSPNLPAKNRRLQEEFERVWQRSRPCTEFRVLGL</sequence>
<keyword evidence="1 4" id="KW-0808">Transferase</keyword>
<dbReference type="InterPro" id="IPR050832">
    <property type="entry name" value="Bact_Acetyltransf"/>
</dbReference>
<dbReference type="InterPro" id="IPR000182">
    <property type="entry name" value="GNAT_dom"/>
</dbReference>
<dbReference type="EMBL" id="JANIBK010000026">
    <property type="protein sequence ID" value="MCQ8128238.1"/>
    <property type="molecule type" value="Genomic_DNA"/>
</dbReference>
<accession>A0ABT1U3V1</accession>
<dbReference type="RefSeq" id="WP_256614616.1">
    <property type="nucleotide sequence ID" value="NZ_JANIBK010000026.1"/>
</dbReference>
<dbReference type="PANTHER" id="PTHR43877:SF1">
    <property type="entry name" value="ACETYLTRANSFERASE"/>
    <property type="match status" value="1"/>
</dbReference>
<proteinExistence type="predicted"/>
<comment type="caution">
    <text evidence="4">The sequence shown here is derived from an EMBL/GenBank/DDBJ whole genome shotgun (WGS) entry which is preliminary data.</text>
</comment>
<evidence type="ECO:0000313" key="5">
    <source>
        <dbReference type="Proteomes" id="UP001524586"/>
    </source>
</evidence>
<dbReference type="PROSITE" id="PS51186">
    <property type="entry name" value="GNAT"/>
    <property type="match status" value="1"/>
</dbReference>
<name>A0ABT1U3V1_9GAMM</name>
<dbReference type="Pfam" id="PF13673">
    <property type="entry name" value="Acetyltransf_10"/>
    <property type="match status" value="1"/>
</dbReference>
<organism evidence="4 5">
    <name type="scientific">Methylomonas rivi</name>
    <dbReference type="NCBI Taxonomy" id="2952226"/>
    <lineage>
        <taxon>Bacteria</taxon>
        <taxon>Pseudomonadati</taxon>
        <taxon>Pseudomonadota</taxon>
        <taxon>Gammaproteobacteria</taxon>
        <taxon>Methylococcales</taxon>
        <taxon>Methylococcaceae</taxon>
        <taxon>Methylomonas</taxon>
    </lineage>
</organism>
<feature type="domain" description="N-acetyltransferase" evidence="3">
    <location>
        <begin position="3"/>
        <end position="144"/>
    </location>
</feature>
<dbReference type="GO" id="GO:0016746">
    <property type="term" value="F:acyltransferase activity"/>
    <property type="evidence" value="ECO:0007669"/>
    <property type="project" value="UniProtKB-KW"/>
</dbReference>
<dbReference type="Gene3D" id="3.40.630.30">
    <property type="match status" value="1"/>
</dbReference>
<dbReference type="CDD" id="cd04301">
    <property type="entry name" value="NAT_SF"/>
    <property type="match status" value="1"/>
</dbReference>
<gene>
    <name evidence="4" type="ORF">NP596_07175</name>
</gene>
<dbReference type="PANTHER" id="PTHR43877">
    <property type="entry name" value="AMINOALKYLPHOSPHONATE N-ACETYLTRANSFERASE-RELATED-RELATED"/>
    <property type="match status" value="1"/>
</dbReference>
<dbReference type="SUPFAM" id="SSF55729">
    <property type="entry name" value="Acyl-CoA N-acyltransferases (Nat)"/>
    <property type="match status" value="1"/>
</dbReference>
<evidence type="ECO:0000313" key="4">
    <source>
        <dbReference type="EMBL" id="MCQ8128238.1"/>
    </source>
</evidence>
<dbReference type="InterPro" id="IPR016181">
    <property type="entry name" value="Acyl_CoA_acyltransferase"/>
</dbReference>